<comment type="subcellular location">
    <subcellularLocation>
        <location evidence="1 10">Cell outer membrane</location>
        <topology evidence="1 10">Multi-pass membrane protein</topology>
    </subcellularLocation>
</comment>
<keyword evidence="3 10" id="KW-0813">Transport</keyword>
<keyword evidence="8 15" id="KW-0675">Receptor</keyword>
<name>A0ABW3GFF8_9PROT</name>
<dbReference type="InterPro" id="IPR039426">
    <property type="entry name" value="TonB-dep_rcpt-like"/>
</dbReference>
<keyword evidence="5 10" id="KW-0812">Transmembrane</keyword>
<dbReference type="PROSITE" id="PS52016">
    <property type="entry name" value="TONB_DEPENDENT_REC_3"/>
    <property type="match status" value="1"/>
</dbReference>
<evidence type="ECO:0000259" key="13">
    <source>
        <dbReference type="Pfam" id="PF00593"/>
    </source>
</evidence>
<evidence type="ECO:0000256" key="8">
    <source>
        <dbReference type="ARBA" id="ARBA00023170"/>
    </source>
</evidence>
<feature type="domain" description="TonB-dependent receptor-like beta-barrel" evidence="13">
    <location>
        <begin position="308"/>
        <end position="707"/>
    </location>
</feature>
<dbReference type="InterPro" id="IPR000531">
    <property type="entry name" value="Beta-barrel_TonB"/>
</dbReference>
<evidence type="ECO:0000256" key="6">
    <source>
        <dbReference type="ARBA" id="ARBA00023077"/>
    </source>
</evidence>
<evidence type="ECO:0000256" key="7">
    <source>
        <dbReference type="ARBA" id="ARBA00023136"/>
    </source>
</evidence>
<evidence type="ECO:0000256" key="11">
    <source>
        <dbReference type="RuleBase" id="RU003357"/>
    </source>
</evidence>
<dbReference type="EMBL" id="JBHTJW010000002">
    <property type="protein sequence ID" value="MFD0929376.1"/>
    <property type="molecule type" value="Genomic_DNA"/>
</dbReference>
<evidence type="ECO:0000256" key="3">
    <source>
        <dbReference type="ARBA" id="ARBA00022448"/>
    </source>
</evidence>
<keyword evidence="6 11" id="KW-0798">TonB box</keyword>
<evidence type="ECO:0000313" key="15">
    <source>
        <dbReference type="EMBL" id="MFD0929376.1"/>
    </source>
</evidence>
<reference evidence="16" key="1">
    <citation type="journal article" date="2019" name="Int. J. Syst. Evol. Microbiol.">
        <title>The Global Catalogue of Microorganisms (GCM) 10K type strain sequencing project: providing services to taxonomists for standard genome sequencing and annotation.</title>
        <authorList>
            <consortium name="The Broad Institute Genomics Platform"/>
            <consortium name="The Broad Institute Genome Sequencing Center for Infectious Disease"/>
            <person name="Wu L."/>
            <person name="Ma J."/>
        </authorList>
    </citation>
    <scope>NUCLEOTIDE SEQUENCE [LARGE SCALE GENOMIC DNA]</scope>
    <source>
        <strain evidence="16">CCUG 59685</strain>
    </source>
</reference>
<evidence type="ECO:0000256" key="12">
    <source>
        <dbReference type="SAM" id="SignalP"/>
    </source>
</evidence>
<evidence type="ECO:0000256" key="5">
    <source>
        <dbReference type="ARBA" id="ARBA00022692"/>
    </source>
</evidence>
<dbReference type="PANTHER" id="PTHR30069:SF49">
    <property type="entry name" value="OUTER MEMBRANE PROTEIN C"/>
    <property type="match status" value="1"/>
</dbReference>
<keyword evidence="16" id="KW-1185">Reference proteome</keyword>
<evidence type="ECO:0000259" key="14">
    <source>
        <dbReference type="Pfam" id="PF07715"/>
    </source>
</evidence>
<comment type="caution">
    <text evidence="15">The sequence shown here is derived from an EMBL/GenBank/DDBJ whole genome shotgun (WGS) entry which is preliminary data.</text>
</comment>
<dbReference type="InterPro" id="IPR037066">
    <property type="entry name" value="Plug_dom_sf"/>
</dbReference>
<protein>
    <submittedName>
        <fullName evidence="15">TonB-dependent receptor</fullName>
    </submittedName>
</protein>
<evidence type="ECO:0000256" key="9">
    <source>
        <dbReference type="ARBA" id="ARBA00023237"/>
    </source>
</evidence>
<dbReference type="Proteomes" id="UP001597106">
    <property type="component" value="Unassembled WGS sequence"/>
</dbReference>
<proteinExistence type="inferred from homology"/>
<comment type="similarity">
    <text evidence="2 10 11">Belongs to the TonB-dependent receptor family.</text>
</comment>
<feature type="chain" id="PRO_5046243390" evidence="12">
    <location>
        <begin position="20"/>
        <end position="754"/>
    </location>
</feature>
<keyword evidence="9 10" id="KW-0998">Cell outer membrane</keyword>
<gene>
    <name evidence="15" type="ORF">ACFQ1T_06240</name>
</gene>
<evidence type="ECO:0000256" key="10">
    <source>
        <dbReference type="PROSITE-ProRule" id="PRU01360"/>
    </source>
</evidence>
<keyword evidence="7 10" id="KW-0472">Membrane</keyword>
<organism evidence="15 16">
    <name type="scientific">Methylophilus glucosoxydans</name>
    <dbReference type="NCBI Taxonomy" id="752553"/>
    <lineage>
        <taxon>Bacteria</taxon>
        <taxon>Pseudomonadati</taxon>
        <taxon>Pseudomonadota</taxon>
        <taxon>Betaproteobacteria</taxon>
        <taxon>Nitrosomonadales</taxon>
        <taxon>Methylophilaceae</taxon>
        <taxon>Methylophilus</taxon>
    </lineage>
</organism>
<evidence type="ECO:0000256" key="4">
    <source>
        <dbReference type="ARBA" id="ARBA00022452"/>
    </source>
</evidence>
<dbReference type="Gene3D" id="2.40.170.20">
    <property type="entry name" value="TonB-dependent receptor, beta-barrel domain"/>
    <property type="match status" value="1"/>
</dbReference>
<accession>A0ABW3GFF8</accession>
<evidence type="ECO:0000256" key="1">
    <source>
        <dbReference type="ARBA" id="ARBA00004571"/>
    </source>
</evidence>
<dbReference type="InterPro" id="IPR036942">
    <property type="entry name" value="Beta-barrel_TonB_sf"/>
</dbReference>
<dbReference type="InterPro" id="IPR012910">
    <property type="entry name" value="Plug_dom"/>
</dbReference>
<dbReference type="Pfam" id="PF00593">
    <property type="entry name" value="TonB_dep_Rec_b-barrel"/>
    <property type="match status" value="1"/>
</dbReference>
<feature type="domain" description="TonB-dependent receptor plug" evidence="14">
    <location>
        <begin position="47"/>
        <end position="145"/>
    </location>
</feature>
<dbReference type="PANTHER" id="PTHR30069">
    <property type="entry name" value="TONB-DEPENDENT OUTER MEMBRANE RECEPTOR"/>
    <property type="match status" value="1"/>
</dbReference>
<keyword evidence="4 10" id="KW-1134">Transmembrane beta strand</keyword>
<dbReference type="Gene3D" id="2.170.130.10">
    <property type="entry name" value="TonB-dependent receptor, plug domain"/>
    <property type="match status" value="1"/>
</dbReference>
<evidence type="ECO:0000313" key="16">
    <source>
        <dbReference type="Proteomes" id="UP001597106"/>
    </source>
</evidence>
<keyword evidence="12" id="KW-0732">Signal</keyword>
<dbReference type="Pfam" id="PF07715">
    <property type="entry name" value="Plug"/>
    <property type="match status" value="1"/>
</dbReference>
<evidence type="ECO:0000256" key="2">
    <source>
        <dbReference type="ARBA" id="ARBA00009810"/>
    </source>
</evidence>
<dbReference type="SUPFAM" id="SSF56935">
    <property type="entry name" value="Porins"/>
    <property type="match status" value="1"/>
</dbReference>
<feature type="signal peptide" evidence="12">
    <location>
        <begin position="1"/>
        <end position="19"/>
    </location>
</feature>
<dbReference type="RefSeq" id="WP_379074903.1">
    <property type="nucleotide sequence ID" value="NZ_JBHTJW010000002.1"/>
</dbReference>
<sequence length="754" mass="83908">MKLLRLLMALLVSPMLGYAGPNAEESEKSLQLPPVQVDQESRFKGEVIPLKAIRQKGINTTDTAKLLEEIPGVSSFSAGGISSLPTIHGFADDRNRTQVDGMDLMSACPNHMNPALSFINPVQVRSIQVYAGVAPVSVGGDSIGSTIQVDSARPRFANDDQVYVSFGQLGTFYRSNGAARGANVALGAATRQFSLAYTETYADANNYQAAGNFKKPILQTTPTEDRVGEKEVASSAFRRSRNQELGLAWNVDDKHLFELKWGEQSIDWEGFPNQRMDMVSSEFDPNNGSSLLTHKPANVNKTVNMHYLGAYDWGELEVRYFHQDTRHAMDMLRSRAFGMYMPMLSDASTDGGSIKTTLLLNARDTLRLGVDFQNYRLDDWWTPIDGFNMGPNTFQNIRNGKRDRLGVYGEWESVWDAEWMTLLGLRTDSVRSSVDPVQGYNTTYSVDAAKLNRGDRNTQTQQYDLTALVKYRADANQAYEIGFARKNRSPNLYERFAWSTNSMAALMNNFVGDGNGYVGNPDLKPEVAYTMSVVADWHDANHEKWAVKTTAYATYVDNYIDARRLQRNTSAGSGCNGTNVTTTNCYVLLQYENVDALLYGADLSGSYQFGRLASVGNFSATGVISYVRGNNETTGGHLYHMMPLNLKAGFQHQLGKWTNRLELQSVAEKVRVSEVRNEVNTPGYTIFHLRSSYEWQHARLDFSVENLFNKFYLLPLGGAYVAEGNSMTTGGAAYYGMNVPGMGRSVNVAFNLFY</sequence>